<dbReference type="Proteomes" id="UP000440578">
    <property type="component" value="Unassembled WGS sequence"/>
</dbReference>
<sequence>MWATASKCRFCQFFSGPGIMKVLLVIALAQLAVGFELTDPDWVAFKSAHGKAYSHPAEEAARLAIFKDNQRLIAEHNAGNHSFKLGVNKFADLTNAEYRQLLGHKAAERRGLKASGKHMKRGVTEATKDWREAGAVTAVKDQGQCGSCWAFSTTGAVEGMWALAGNPLIALSEQQLMDCSYRQVICLSAPPRYLMLISSSKCSQNNTYTSYGNLACNGGFESEAFQYIQDEGGIMSEDDYPYTMSSHLHCNYDPAKAAAKISSWLYSSGVYDEPRCMNGYNELDHGVLAAGYGTENGQDYWLVKNSWGPNWGLDGYIKMSRNAGNQCGVATDANYPLP</sequence>
<keyword evidence="11" id="KW-1185">Reference proteome</keyword>
<dbReference type="GO" id="GO:0008234">
    <property type="term" value="F:cysteine-type peptidase activity"/>
    <property type="evidence" value="ECO:0007669"/>
    <property type="project" value="UniProtKB-KW"/>
</dbReference>
<dbReference type="InterPro" id="IPR025660">
    <property type="entry name" value="Pept_his_AS"/>
</dbReference>
<proteinExistence type="inferred from homology"/>
<keyword evidence="5" id="KW-0865">Zymogen</keyword>
<keyword evidence="7" id="KW-0732">Signal</keyword>
<keyword evidence="4" id="KW-0788">Thiol protease</keyword>
<keyword evidence="6" id="KW-1015">Disulfide bond</keyword>
<feature type="chain" id="PRO_5025514445" evidence="7">
    <location>
        <begin position="35"/>
        <end position="338"/>
    </location>
</feature>
<evidence type="ECO:0000256" key="1">
    <source>
        <dbReference type="ARBA" id="ARBA00008455"/>
    </source>
</evidence>
<dbReference type="InterPro" id="IPR013128">
    <property type="entry name" value="Peptidase_C1A"/>
</dbReference>
<dbReference type="SUPFAM" id="SSF54001">
    <property type="entry name" value="Cysteine proteinases"/>
    <property type="match status" value="1"/>
</dbReference>
<dbReference type="AlphaFoldDB" id="A0A6A4X442"/>
<reference evidence="10 11" key="1">
    <citation type="submission" date="2019-07" db="EMBL/GenBank/DDBJ databases">
        <title>Draft genome assembly of a fouling barnacle, Amphibalanus amphitrite (Darwin, 1854): The first reference genome for Thecostraca.</title>
        <authorList>
            <person name="Kim W."/>
        </authorList>
    </citation>
    <scope>NUCLEOTIDE SEQUENCE [LARGE SCALE GENOMIC DNA]</scope>
    <source>
        <strain evidence="10">SNU_AA5</strain>
        <tissue evidence="10">Soma without cirri and trophi</tissue>
    </source>
</reference>
<gene>
    <name evidence="10" type="primary">Cp1_0</name>
    <name evidence="10" type="ORF">FJT64_019295</name>
</gene>
<dbReference type="OrthoDB" id="6479863at2759"/>
<dbReference type="SMART" id="SM00848">
    <property type="entry name" value="Inhibitor_I29"/>
    <property type="match status" value="1"/>
</dbReference>
<dbReference type="PROSITE" id="PS00640">
    <property type="entry name" value="THIOL_PROTEASE_ASN"/>
    <property type="match status" value="1"/>
</dbReference>
<evidence type="ECO:0000256" key="3">
    <source>
        <dbReference type="ARBA" id="ARBA00022801"/>
    </source>
</evidence>
<comment type="similarity">
    <text evidence="1">Belongs to the peptidase C1 family.</text>
</comment>
<evidence type="ECO:0000313" key="11">
    <source>
        <dbReference type="Proteomes" id="UP000440578"/>
    </source>
</evidence>
<dbReference type="GO" id="GO:0006508">
    <property type="term" value="P:proteolysis"/>
    <property type="evidence" value="ECO:0007669"/>
    <property type="project" value="UniProtKB-KW"/>
</dbReference>
<keyword evidence="2" id="KW-0645">Protease</keyword>
<dbReference type="PROSITE" id="PS00139">
    <property type="entry name" value="THIOL_PROTEASE_CYS"/>
    <property type="match status" value="1"/>
</dbReference>
<dbReference type="SMART" id="SM00645">
    <property type="entry name" value="Pept_C1"/>
    <property type="match status" value="1"/>
</dbReference>
<evidence type="ECO:0000256" key="4">
    <source>
        <dbReference type="ARBA" id="ARBA00022807"/>
    </source>
</evidence>
<dbReference type="EMBL" id="VIIS01000386">
    <property type="protein sequence ID" value="KAF0309618.1"/>
    <property type="molecule type" value="Genomic_DNA"/>
</dbReference>
<evidence type="ECO:0000256" key="5">
    <source>
        <dbReference type="ARBA" id="ARBA00023145"/>
    </source>
</evidence>
<feature type="domain" description="Peptidase C1A papain C-terminal" evidence="8">
    <location>
        <begin position="124"/>
        <end position="337"/>
    </location>
</feature>
<evidence type="ECO:0000256" key="2">
    <source>
        <dbReference type="ARBA" id="ARBA00022670"/>
    </source>
</evidence>
<evidence type="ECO:0000256" key="6">
    <source>
        <dbReference type="ARBA" id="ARBA00023157"/>
    </source>
</evidence>
<dbReference type="PANTHER" id="PTHR12411">
    <property type="entry name" value="CYSTEINE PROTEASE FAMILY C1-RELATED"/>
    <property type="match status" value="1"/>
</dbReference>
<dbReference type="InterPro" id="IPR039417">
    <property type="entry name" value="Peptidase_C1A_papain-like"/>
</dbReference>
<dbReference type="Pfam" id="PF08246">
    <property type="entry name" value="Inhibitor_I29"/>
    <property type="match status" value="1"/>
</dbReference>
<evidence type="ECO:0000313" key="10">
    <source>
        <dbReference type="EMBL" id="KAF0309618.1"/>
    </source>
</evidence>
<feature type="signal peptide" evidence="7">
    <location>
        <begin position="1"/>
        <end position="34"/>
    </location>
</feature>
<dbReference type="InterPro" id="IPR025661">
    <property type="entry name" value="Pept_asp_AS"/>
</dbReference>
<evidence type="ECO:0000256" key="7">
    <source>
        <dbReference type="SAM" id="SignalP"/>
    </source>
</evidence>
<dbReference type="PROSITE" id="PS00639">
    <property type="entry name" value="THIOL_PROTEASE_HIS"/>
    <property type="match status" value="1"/>
</dbReference>
<dbReference type="PRINTS" id="PR00705">
    <property type="entry name" value="PAPAIN"/>
</dbReference>
<dbReference type="InterPro" id="IPR000668">
    <property type="entry name" value="Peptidase_C1A_C"/>
</dbReference>
<keyword evidence="3" id="KW-0378">Hydrolase</keyword>
<dbReference type="InterPro" id="IPR013201">
    <property type="entry name" value="Prot_inhib_I29"/>
</dbReference>
<dbReference type="Gene3D" id="3.90.70.10">
    <property type="entry name" value="Cysteine proteinases"/>
    <property type="match status" value="2"/>
</dbReference>
<feature type="domain" description="Cathepsin propeptide inhibitor" evidence="9">
    <location>
        <begin position="42"/>
        <end position="98"/>
    </location>
</feature>
<dbReference type="InterPro" id="IPR038765">
    <property type="entry name" value="Papain-like_cys_pep_sf"/>
</dbReference>
<organism evidence="10 11">
    <name type="scientific">Amphibalanus amphitrite</name>
    <name type="common">Striped barnacle</name>
    <name type="synonym">Balanus amphitrite</name>
    <dbReference type="NCBI Taxonomy" id="1232801"/>
    <lineage>
        <taxon>Eukaryota</taxon>
        <taxon>Metazoa</taxon>
        <taxon>Ecdysozoa</taxon>
        <taxon>Arthropoda</taxon>
        <taxon>Crustacea</taxon>
        <taxon>Multicrustacea</taxon>
        <taxon>Cirripedia</taxon>
        <taxon>Thoracica</taxon>
        <taxon>Thoracicalcarea</taxon>
        <taxon>Balanomorpha</taxon>
        <taxon>Balanoidea</taxon>
        <taxon>Balanidae</taxon>
        <taxon>Amphibalaninae</taxon>
        <taxon>Amphibalanus</taxon>
    </lineage>
</organism>
<dbReference type="InterPro" id="IPR000169">
    <property type="entry name" value="Pept_cys_AS"/>
</dbReference>
<evidence type="ECO:0000259" key="9">
    <source>
        <dbReference type="SMART" id="SM00848"/>
    </source>
</evidence>
<comment type="caution">
    <text evidence="10">The sequence shown here is derived from an EMBL/GenBank/DDBJ whole genome shotgun (WGS) entry which is preliminary data.</text>
</comment>
<dbReference type="CDD" id="cd02248">
    <property type="entry name" value="Peptidase_C1A"/>
    <property type="match status" value="1"/>
</dbReference>
<name>A0A6A4X442_AMPAM</name>
<protein>
    <submittedName>
        <fullName evidence="10">Cathepsin L</fullName>
    </submittedName>
</protein>
<evidence type="ECO:0000259" key="8">
    <source>
        <dbReference type="SMART" id="SM00645"/>
    </source>
</evidence>
<accession>A0A6A4X442</accession>
<dbReference type="Pfam" id="PF00112">
    <property type="entry name" value="Peptidase_C1"/>
    <property type="match status" value="1"/>
</dbReference>